<dbReference type="GO" id="GO:0016811">
    <property type="term" value="F:hydrolase activity, acting on carbon-nitrogen (but not peptide) bonds, in linear amides"/>
    <property type="evidence" value="ECO:0007669"/>
    <property type="project" value="InterPro"/>
</dbReference>
<keyword evidence="3" id="KW-0378">Hydrolase</keyword>
<protein>
    <recommendedName>
        <fullName evidence="6">Acyl-homoserine-lactone acylase</fullName>
    </recommendedName>
</protein>
<evidence type="ECO:0000313" key="5">
    <source>
        <dbReference type="EMBL" id="SUZ73716.1"/>
    </source>
</evidence>
<organism evidence="5">
    <name type="scientific">marine metagenome</name>
    <dbReference type="NCBI Taxonomy" id="408172"/>
    <lineage>
        <taxon>unclassified sequences</taxon>
        <taxon>metagenomes</taxon>
        <taxon>ecological metagenomes</taxon>
    </lineage>
</organism>
<dbReference type="InterPro" id="IPR002692">
    <property type="entry name" value="S45"/>
</dbReference>
<accession>A0A381Q2Y3</accession>
<dbReference type="InterPro" id="IPR043146">
    <property type="entry name" value="Penicillin_amidase_N_B-knob"/>
</dbReference>
<gene>
    <name evidence="5" type="ORF">METZ01_LOCUS26570</name>
</gene>
<evidence type="ECO:0000256" key="3">
    <source>
        <dbReference type="ARBA" id="ARBA00022801"/>
    </source>
</evidence>
<sequence>MSKLNYEFIDSLVSIPKLYSMIKALQKKFQFTIIFFLSFSLASCGWYGNKNYEAQIRVTSYGIPHILAEDWGDLGFGYGYQFTSDNFCELAKHVVRVNGEMSKYFGRSNQNLASDVLIKFFGKKSTIRVNGLLNADKRMVKVSEGYAAGYNHYLENIPQGMHQGCINAEWLRPIDLYDVARMSVYITLLASFSDPRIANAVLALGIEEDNEQSALNLETFALSESMGSNSYALGSEVTQTGQAMLLGNPHYPWRGQRRFYQVHMTIPEEINVMGITILGSPLINVGFTEKFAWTHTVSNANRFTLYELDLNDQDRKTYIYNQKRTKIKSFPIEIEVKENNGSISTETIELHFSRFGLLLDAGVLLGDESLTGWPNRDGKVFAIRDVAMDNQRIGATIVGMLTAKNFDQFINTIRNNLGLSFINTIAVNDQGEAFYGDYSTVPYLTDQQLQDCQPSKTGQLINRESVNLMRNPLGIPVLAGNRSECNWIVDPESPQEGLIPGGQLASIRTNHYASNSNDSYWLANLENPMTGYLRVMGGEEYQVSLRTQLALLQIQERINGTDGLDDNPLFSLKNLQDVALAARNLAGEWFLDDLLTMCKVYPEELTNKASRACEVLTQWDKKTNIDSIGNQVFYLFWQKARKIDNLHVLPFDPQKPLDTPKGLHIDDSETRLKLIKSLDYAVDVFDDNLLPLNAKWGDIQYEIRNGKKIPLFGGGFDAGNFSAMRAKLTKGEGWSEIIHGNSYLQTVTWDDDGVVAEGILSYSQSSDPDNPHFQDQTELYSQKKWVKLPFKEKDILADPNLEIINIKTD</sequence>
<dbReference type="PANTHER" id="PTHR34218:SF3">
    <property type="entry name" value="ACYL-HOMOSERINE LACTONE ACYLASE PVDQ"/>
    <property type="match status" value="1"/>
</dbReference>
<dbReference type="Gene3D" id="1.10.439.10">
    <property type="entry name" value="Penicillin Amidohydrolase, domain 1"/>
    <property type="match status" value="1"/>
</dbReference>
<dbReference type="GO" id="GO:0017000">
    <property type="term" value="P:antibiotic biosynthetic process"/>
    <property type="evidence" value="ECO:0007669"/>
    <property type="project" value="InterPro"/>
</dbReference>
<dbReference type="Gene3D" id="1.10.1400.10">
    <property type="match status" value="1"/>
</dbReference>
<evidence type="ECO:0000256" key="4">
    <source>
        <dbReference type="ARBA" id="ARBA00023145"/>
    </source>
</evidence>
<keyword evidence="2" id="KW-0732">Signal</keyword>
<evidence type="ECO:0000256" key="2">
    <source>
        <dbReference type="ARBA" id="ARBA00022729"/>
    </source>
</evidence>
<reference evidence="5" key="1">
    <citation type="submission" date="2018-05" db="EMBL/GenBank/DDBJ databases">
        <authorList>
            <person name="Lanie J.A."/>
            <person name="Ng W.-L."/>
            <person name="Kazmierczak K.M."/>
            <person name="Andrzejewski T.M."/>
            <person name="Davidsen T.M."/>
            <person name="Wayne K.J."/>
            <person name="Tettelin H."/>
            <person name="Glass J.I."/>
            <person name="Rusch D."/>
            <person name="Podicherti R."/>
            <person name="Tsui H.-C.T."/>
            <person name="Winkler M.E."/>
        </authorList>
    </citation>
    <scope>NUCLEOTIDE SEQUENCE</scope>
</reference>
<dbReference type="Gene3D" id="2.30.120.10">
    <property type="match status" value="1"/>
</dbReference>
<proteinExistence type="inferred from homology"/>
<name>A0A381Q2Y3_9ZZZZ</name>
<dbReference type="InterPro" id="IPR023343">
    <property type="entry name" value="Penicillin_amidase_dom1"/>
</dbReference>
<keyword evidence="4" id="KW-0865">Zymogen</keyword>
<evidence type="ECO:0000256" key="1">
    <source>
        <dbReference type="ARBA" id="ARBA00006586"/>
    </source>
</evidence>
<dbReference type="SUPFAM" id="SSF56235">
    <property type="entry name" value="N-terminal nucleophile aminohydrolases (Ntn hydrolases)"/>
    <property type="match status" value="1"/>
</dbReference>
<dbReference type="EMBL" id="UINC01001187">
    <property type="protein sequence ID" value="SUZ73716.1"/>
    <property type="molecule type" value="Genomic_DNA"/>
</dbReference>
<dbReference type="Pfam" id="PF01804">
    <property type="entry name" value="Penicil_amidase"/>
    <property type="match status" value="1"/>
</dbReference>
<dbReference type="PANTHER" id="PTHR34218">
    <property type="entry name" value="PEPTIDASE S45 PENICILLIN AMIDASE"/>
    <property type="match status" value="1"/>
</dbReference>
<dbReference type="InterPro" id="IPR043147">
    <property type="entry name" value="Penicillin_amidase_A-knob"/>
</dbReference>
<evidence type="ECO:0008006" key="6">
    <source>
        <dbReference type="Google" id="ProtNLM"/>
    </source>
</evidence>
<dbReference type="InterPro" id="IPR029055">
    <property type="entry name" value="Ntn_hydrolases_N"/>
</dbReference>
<comment type="similarity">
    <text evidence="1">Belongs to the peptidase S45 family.</text>
</comment>
<dbReference type="AlphaFoldDB" id="A0A381Q2Y3"/>
<dbReference type="Gene3D" id="3.60.20.10">
    <property type="entry name" value="Glutamine Phosphoribosylpyrophosphate, subunit 1, domain 1"/>
    <property type="match status" value="1"/>
</dbReference>